<sequence>MVLDDESADAVEAPTATRQAPVDPVPAARERTVDLLDAFAVAVVVVDANGVVLQATAEALRLLPRLVVGMPLERFPHDGVEVGLGDRIVVGTRRALPDGTTAWQFRDVTAQRAREDALLAERARSRFLARAGSRLGLSLNPARSARAVVELAGELAFAATVVLPGGEYVHGERDAALRVGRWTRESLPVALVEAMDGTAGGVERHPADLFAAGRWLPHVDTSRVAEAVTVPLPGTDLPGPVLVLWRPDTTSDTASGTGSDIEDPHGVVLAEFAARAGMALSTAEVHARQAHTAAVLKENLLPGPLPEVDGLAFGAEYRPATGIGSLGGDFYEVVPTADGTSFVFGDVVGTGVEAAVTSGVVRQSLGALRRVAVDAVRSLAVLNESLLAEAPGDRRRFATVVLGLARPLPGGGARLSLTGGGHLAPLVLRASGAVEFVEVGGMLVGAVADATFRSAEIDLAPGETCVLYSDGVTEARGGVDGTTLFGQERLAALMADCARMPAVAVAERVALGAQQWIGGAEHDDLTVLAVRATPRKELG</sequence>
<dbReference type="AlphaFoldDB" id="A0A7W7WX28"/>
<keyword evidence="1" id="KW-0378">Hydrolase</keyword>
<comment type="caution">
    <text evidence="4">The sequence shown here is derived from an EMBL/GenBank/DDBJ whole genome shotgun (WGS) entry which is preliminary data.</text>
</comment>
<organism evidence="4 5">
    <name type="scientific">Saccharothrix violaceirubra</name>
    <dbReference type="NCBI Taxonomy" id="413306"/>
    <lineage>
        <taxon>Bacteria</taxon>
        <taxon>Bacillati</taxon>
        <taxon>Actinomycetota</taxon>
        <taxon>Actinomycetes</taxon>
        <taxon>Pseudonocardiales</taxon>
        <taxon>Pseudonocardiaceae</taxon>
        <taxon>Saccharothrix</taxon>
    </lineage>
</organism>
<dbReference type="GO" id="GO:0016791">
    <property type="term" value="F:phosphatase activity"/>
    <property type="evidence" value="ECO:0007669"/>
    <property type="project" value="TreeGrafter"/>
</dbReference>
<dbReference type="InterPro" id="IPR001932">
    <property type="entry name" value="PPM-type_phosphatase-like_dom"/>
</dbReference>
<dbReference type="EMBL" id="JACHJS010000001">
    <property type="protein sequence ID" value="MBB4966632.1"/>
    <property type="molecule type" value="Genomic_DNA"/>
</dbReference>
<evidence type="ECO:0000313" key="4">
    <source>
        <dbReference type="EMBL" id="MBB4966632.1"/>
    </source>
</evidence>
<feature type="domain" description="PPM-type phosphatase" evidence="3">
    <location>
        <begin position="308"/>
        <end position="532"/>
    </location>
</feature>
<accession>A0A7W7WX28</accession>
<dbReference type="SMART" id="SM00331">
    <property type="entry name" value="PP2C_SIG"/>
    <property type="match status" value="1"/>
</dbReference>
<dbReference type="PANTHER" id="PTHR43156">
    <property type="entry name" value="STAGE II SPORULATION PROTEIN E-RELATED"/>
    <property type="match status" value="1"/>
</dbReference>
<name>A0A7W7WX28_9PSEU</name>
<evidence type="ECO:0000313" key="5">
    <source>
        <dbReference type="Proteomes" id="UP000542674"/>
    </source>
</evidence>
<dbReference type="InterPro" id="IPR052016">
    <property type="entry name" value="Bact_Sigma-Reg"/>
</dbReference>
<keyword evidence="5" id="KW-1185">Reference proteome</keyword>
<protein>
    <submittedName>
        <fullName evidence="4">Serine phosphatase RsbU (Regulator of sigma subunit)</fullName>
    </submittedName>
</protein>
<dbReference type="Pfam" id="PF07228">
    <property type="entry name" value="SpoIIE"/>
    <property type="match status" value="1"/>
</dbReference>
<proteinExistence type="predicted"/>
<dbReference type="Proteomes" id="UP000542674">
    <property type="component" value="Unassembled WGS sequence"/>
</dbReference>
<dbReference type="InterPro" id="IPR036457">
    <property type="entry name" value="PPM-type-like_dom_sf"/>
</dbReference>
<reference evidence="4 5" key="1">
    <citation type="submission" date="2020-08" db="EMBL/GenBank/DDBJ databases">
        <title>Sequencing the genomes of 1000 actinobacteria strains.</title>
        <authorList>
            <person name="Klenk H.-P."/>
        </authorList>
    </citation>
    <scope>NUCLEOTIDE SEQUENCE [LARGE SCALE GENOMIC DNA]</scope>
    <source>
        <strain evidence="4 5">DSM 45084</strain>
    </source>
</reference>
<dbReference type="Gene3D" id="3.60.40.10">
    <property type="entry name" value="PPM-type phosphatase domain"/>
    <property type="match status" value="1"/>
</dbReference>
<evidence type="ECO:0000256" key="1">
    <source>
        <dbReference type="ARBA" id="ARBA00022801"/>
    </source>
</evidence>
<feature type="region of interest" description="Disordered" evidence="2">
    <location>
        <begin position="1"/>
        <end position="25"/>
    </location>
</feature>
<gene>
    <name evidence="4" type="ORF">F4559_003991</name>
</gene>
<dbReference type="RefSeq" id="WP_184670756.1">
    <property type="nucleotide sequence ID" value="NZ_BAABAI010000022.1"/>
</dbReference>
<dbReference type="SUPFAM" id="SSF81606">
    <property type="entry name" value="PP2C-like"/>
    <property type="match status" value="1"/>
</dbReference>
<evidence type="ECO:0000259" key="3">
    <source>
        <dbReference type="SMART" id="SM00331"/>
    </source>
</evidence>
<evidence type="ECO:0000256" key="2">
    <source>
        <dbReference type="SAM" id="MobiDB-lite"/>
    </source>
</evidence>
<dbReference type="PANTHER" id="PTHR43156:SF2">
    <property type="entry name" value="STAGE II SPORULATION PROTEIN E"/>
    <property type="match status" value="1"/>
</dbReference>